<dbReference type="InterPro" id="IPR007709">
    <property type="entry name" value="N-FG_amidohydro"/>
</dbReference>
<comment type="caution">
    <text evidence="1">The sequence shown here is derived from an EMBL/GenBank/DDBJ whole genome shotgun (WGS) entry which is preliminary data.</text>
</comment>
<dbReference type="OrthoDB" id="61054at2"/>
<evidence type="ECO:0000313" key="2">
    <source>
        <dbReference type="Proteomes" id="UP000316092"/>
    </source>
</evidence>
<keyword evidence="2" id="KW-1185">Reference proteome</keyword>
<dbReference type="EMBL" id="VKDB01000029">
    <property type="protein sequence ID" value="TSA80544.1"/>
    <property type="molecule type" value="Genomic_DNA"/>
</dbReference>
<gene>
    <name evidence="1" type="ORF">FNU79_16515</name>
</gene>
<keyword evidence="1" id="KW-0378">Hydrolase</keyword>
<name>A0A553UK20_9DEIO</name>
<proteinExistence type="predicted"/>
<accession>A0A553UK20</accession>
<dbReference type="Gene3D" id="3.40.630.40">
    <property type="entry name" value="Zn-dependent exopeptidases"/>
    <property type="match status" value="1"/>
</dbReference>
<evidence type="ECO:0000313" key="1">
    <source>
        <dbReference type="EMBL" id="TSA80544.1"/>
    </source>
</evidence>
<dbReference type="AlphaFoldDB" id="A0A553UK20"/>
<organism evidence="1 2">
    <name type="scientific">Deinococcus detaillensis</name>
    <dbReference type="NCBI Taxonomy" id="2592048"/>
    <lineage>
        <taxon>Bacteria</taxon>
        <taxon>Thermotogati</taxon>
        <taxon>Deinococcota</taxon>
        <taxon>Deinococci</taxon>
        <taxon>Deinococcales</taxon>
        <taxon>Deinococcaceae</taxon>
        <taxon>Deinococcus</taxon>
    </lineage>
</organism>
<dbReference type="SUPFAM" id="SSF53187">
    <property type="entry name" value="Zn-dependent exopeptidases"/>
    <property type="match status" value="1"/>
</dbReference>
<dbReference type="RefSeq" id="WP_143721897.1">
    <property type="nucleotide sequence ID" value="NZ_VKDB01000029.1"/>
</dbReference>
<sequence>MPDSHRSNLLIVTPHSSGALPPEVLRTMLGADAFDTDKREAFLRRVFLEGDPYTDLIFNVPNAAHLSAPWSRFAADLNRERNDESDNGVLKLFDFARSPLYPSGFSFSPEAREARLRAIWDPFEAGLSAALIGKRLLIVGHSMAPYGPSLGPDTGKPRPGITLMLGTPAEPSFPAAQFTALQNAAEQAFAQVLTGETFTRVAVNDPWSADAISVRHARQSGAAAFGIEVNAGLYLTPDGQVQPQQLARLNAAFEVFADLALAVVG</sequence>
<reference evidence="1 2" key="1">
    <citation type="submission" date="2019-07" db="EMBL/GenBank/DDBJ databases">
        <title>Deinococcus detaillus sp. nov., isolated from humus soil in Antarctica.</title>
        <authorList>
            <person name="Zhang K."/>
        </authorList>
    </citation>
    <scope>NUCLEOTIDE SEQUENCE [LARGE SCALE GENOMIC DNA]</scope>
    <source>
        <strain evidence="1 2">H1</strain>
    </source>
</reference>
<dbReference type="Proteomes" id="UP000316092">
    <property type="component" value="Unassembled WGS sequence"/>
</dbReference>
<protein>
    <submittedName>
        <fullName evidence="1">N-formylglutamate amidohydrolase</fullName>
    </submittedName>
</protein>
<dbReference type="GO" id="GO:0016787">
    <property type="term" value="F:hydrolase activity"/>
    <property type="evidence" value="ECO:0007669"/>
    <property type="project" value="UniProtKB-KW"/>
</dbReference>
<dbReference type="Pfam" id="PF05013">
    <property type="entry name" value="FGase"/>
    <property type="match status" value="1"/>
</dbReference>